<dbReference type="RefSeq" id="WP_135546225.1">
    <property type="nucleotide sequence ID" value="NZ_SPQQ01000003.1"/>
</dbReference>
<reference evidence="2 3" key="1">
    <citation type="submission" date="2019-03" db="EMBL/GenBank/DDBJ databases">
        <title>Draft Genome Sequence of Desulfosporosinus fructosivorans Strain 63.6F, Isolated from Marine Sediment in the Baltic Sea.</title>
        <authorList>
            <person name="Hausmann B."/>
            <person name="Vandieken V."/>
            <person name="Pjevac P."/>
            <person name="Schreck K."/>
            <person name="Herbold C.W."/>
            <person name="Loy A."/>
        </authorList>
    </citation>
    <scope>NUCLEOTIDE SEQUENCE [LARGE SCALE GENOMIC DNA]</scope>
    <source>
        <strain evidence="2 3">63.6F</strain>
    </source>
</reference>
<evidence type="ECO:0000313" key="2">
    <source>
        <dbReference type="EMBL" id="TGE38250.1"/>
    </source>
</evidence>
<keyword evidence="3" id="KW-1185">Reference proteome</keyword>
<proteinExistence type="predicted"/>
<evidence type="ECO:0000256" key="1">
    <source>
        <dbReference type="SAM" id="Phobius"/>
    </source>
</evidence>
<dbReference type="AlphaFoldDB" id="A0A4Z0R5Z2"/>
<name>A0A4Z0R5Z2_9FIRM</name>
<evidence type="ECO:0000313" key="3">
    <source>
        <dbReference type="Proteomes" id="UP000298460"/>
    </source>
</evidence>
<protein>
    <submittedName>
        <fullName evidence="2">FeoB-associated Cys-rich membrane protein</fullName>
    </submittedName>
</protein>
<sequence>MINWILGSIIVGVTAFIILRTVGRMRKGGSACCGGCTQGGCGEAKCDCTK</sequence>
<dbReference type="EMBL" id="SPQQ01000003">
    <property type="protein sequence ID" value="TGE38250.1"/>
    <property type="molecule type" value="Genomic_DNA"/>
</dbReference>
<organism evidence="2 3">
    <name type="scientific">Desulfosporosinus fructosivorans</name>
    <dbReference type="NCBI Taxonomy" id="2018669"/>
    <lineage>
        <taxon>Bacteria</taxon>
        <taxon>Bacillati</taxon>
        <taxon>Bacillota</taxon>
        <taxon>Clostridia</taxon>
        <taxon>Eubacteriales</taxon>
        <taxon>Desulfitobacteriaceae</taxon>
        <taxon>Desulfosporosinus</taxon>
    </lineage>
</organism>
<feature type="transmembrane region" description="Helical" evidence="1">
    <location>
        <begin position="6"/>
        <end position="22"/>
    </location>
</feature>
<keyword evidence="1" id="KW-1133">Transmembrane helix</keyword>
<comment type="caution">
    <text evidence="2">The sequence shown here is derived from an EMBL/GenBank/DDBJ whole genome shotgun (WGS) entry which is preliminary data.</text>
</comment>
<accession>A0A4Z0R5Z2</accession>
<keyword evidence="1" id="KW-0812">Transmembrane</keyword>
<keyword evidence="1" id="KW-0472">Membrane</keyword>
<dbReference type="Proteomes" id="UP000298460">
    <property type="component" value="Unassembled WGS sequence"/>
</dbReference>
<gene>
    <name evidence="2" type="ORF">E4K67_09785</name>
</gene>